<proteinExistence type="predicted"/>
<evidence type="ECO:0000313" key="2">
    <source>
        <dbReference type="EMBL" id="KAK4139002.1"/>
    </source>
</evidence>
<name>A0AAN6UTL1_9PEZI</name>
<feature type="region of interest" description="Disordered" evidence="1">
    <location>
        <begin position="133"/>
        <end position="152"/>
    </location>
</feature>
<protein>
    <submittedName>
        <fullName evidence="2">Uncharacterized protein</fullName>
    </submittedName>
</protein>
<dbReference type="Proteomes" id="UP001304895">
    <property type="component" value="Unassembled WGS sequence"/>
</dbReference>
<organism evidence="2 3">
    <name type="scientific">Trichocladium antarcticum</name>
    <dbReference type="NCBI Taxonomy" id="1450529"/>
    <lineage>
        <taxon>Eukaryota</taxon>
        <taxon>Fungi</taxon>
        <taxon>Dikarya</taxon>
        <taxon>Ascomycota</taxon>
        <taxon>Pezizomycotina</taxon>
        <taxon>Sordariomycetes</taxon>
        <taxon>Sordariomycetidae</taxon>
        <taxon>Sordariales</taxon>
        <taxon>Chaetomiaceae</taxon>
        <taxon>Trichocladium</taxon>
    </lineage>
</organism>
<evidence type="ECO:0000313" key="3">
    <source>
        <dbReference type="Proteomes" id="UP001304895"/>
    </source>
</evidence>
<accession>A0AAN6UTL1</accession>
<reference evidence="2" key="1">
    <citation type="journal article" date="2023" name="Mol. Phylogenet. Evol.">
        <title>Genome-scale phylogeny and comparative genomics of the fungal order Sordariales.</title>
        <authorList>
            <person name="Hensen N."/>
            <person name="Bonometti L."/>
            <person name="Westerberg I."/>
            <person name="Brannstrom I.O."/>
            <person name="Guillou S."/>
            <person name="Cros-Aarteil S."/>
            <person name="Calhoun S."/>
            <person name="Haridas S."/>
            <person name="Kuo A."/>
            <person name="Mondo S."/>
            <person name="Pangilinan J."/>
            <person name="Riley R."/>
            <person name="LaButti K."/>
            <person name="Andreopoulos B."/>
            <person name="Lipzen A."/>
            <person name="Chen C."/>
            <person name="Yan M."/>
            <person name="Daum C."/>
            <person name="Ng V."/>
            <person name="Clum A."/>
            <person name="Steindorff A."/>
            <person name="Ohm R.A."/>
            <person name="Martin F."/>
            <person name="Silar P."/>
            <person name="Natvig D.O."/>
            <person name="Lalanne C."/>
            <person name="Gautier V."/>
            <person name="Ament-Velasquez S.L."/>
            <person name="Kruys A."/>
            <person name="Hutchinson M.I."/>
            <person name="Powell A.J."/>
            <person name="Barry K."/>
            <person name="Miller A.N."/>
            <person name="Grigoriev I.V."/>
            <person name="Debuchy R."/>
            <person name="Gladieux P."/>
            <person name="Hiltunen Thoren M."/>
            <person name="Johannesson H."/>
        </authorList>
    </citation>
    <scope>NUCLEOTIDE SEQUENCE</scope>
    <source>
        <strain evidence="2">CBS 123565</strain>
    </source>
</reference>
<dbReference type="AlphaFoldDB" id="A0AAN6UTL1"/>
<evidence type="ECO:0000256" key="1">
    <source>
        <dbReference type="SAM" id="MobiDB-lite"/>
    </source>
</evidence>
<comment type="caution">
    <text evidence="2">The sequence shown here is derived from an EMBL/GenBank/DDBJ whole genome shotgun (WGS) entry which is preliminary data.</text>
</comment>
<reference evidence="2" key="2">
    <citation type="submission" date="2023-05" db="EMBL/GenBank/DDBJ databases">
        <authorList>
            <consortium name="Lawrence Berkeley National Laboratory"/>
            <person name="Steindorff A."/>
            <person name="Hensen N."/>
            <person name="Bonometti L."/>
            <person name="Westerberg I."/>
            <person name="Brannstrom I.O."/>
            <person name="Guillou S."/>
            <person name="Cros-Aarteil S."/>
            <person name="Calhoun S."/>
            <person name="Haridas S."/>
            <person name="Kuo A."/>
            <person name="Mondo S."/>
            <person name="Pangilinan J."/>
            <person name="Riley R."/>
            <person name="Labutti K."/>
            <person name="Andreopoulos B."/>
            <person name="Lipzen A."/>
            <person name="Chen C."/>
            <person name="Yanf M."/>
            <person name="Daum C."/>
            <person name="Ng V."/>
            <person name="Clum A."/>
            <person name="Ohm R."/>
            <person name="Martin F."/>
            <person name="Silar P."/>
            <person name="Natvig D."/>
            <person name="Lalanne C."/>
            <person name="Gautier V."/>
            <person name="Ament-Velasquez S.L."/>
            <person name="Kruys A."/>
            <person name="Hutchinson M.I."/>
            <person name="Powell A.J."/>
            <person name="Barry K."/>
            <person name="Miller A.N."/>
            <person name="Grigoriev I.V."/>
            <person name="Debuchy R."/>
            <person name="Gladieux P."/>
            <person name="Thoren M.H."/>
            <person name="Johannesson H."/>
        </authorList>
    </citation>
    <scope>NUCLEOTIDE SEQUENCE</scope>
    <source>
        <strain evidence="2">CBS 123565</strain>
    </source>
</reference>
<keyword evidence="3" id="KW-1185">Reference proteome</keyword>
<dbReference type="EMBL" id="MU853401">
    <property type="protein sequence ID" value="KAK4139002.1"/>
    <property type="molecule type" value="Genomic_DNA"/>
</dbReference>
<sequence>MPVGLEVGFPTCHPAGNGLDRRKANNTRWDWAMLYGQGHLERIAICPVGEAQPSWSFVIVKPHRKNPVGRWAGPIIAPWIVEGFDVAQSGPHKTPRCYITMGAITPRASMSVVGRRDRLGQRKKTQRQCRAMRPEQGTDQQLCSTPDKPDSPRGVWTCDFQRWMDSGEKPSATENGGLGTRMAEITLSVPGPWLTKLVENRGWGA</sequence>
<gene>
    <name evidence="2" type="ORF">BT67DRAFT_30494</name>
</gene>